<keyword evidence="4" id="KW-0067">ATP-binding</keyword>
<dbReference type="EMBL" id="VJXW01000032">
    <property type="protein sequence ID" value="TRW22253.1"/>
    <property type="molecule type" value="Genomic_DNA"/>
</dbReference>
<dbReference type="Pfam" id="PF00005">
    <property type="entry name" value="ABC_tran"/>
    <property type="match status" value="1"/>
</dbReference>
<proteinExistence type="inferred from homology"/>
<dbReference type="InterPro" id="IPR003439">
    <property type="entry name" value="ABC_transporter-like_ATP-bd"/>
</dbReference>
<dbReference type="Proteomes" id="UP000319424">
    <property type="component" value="Unassembled WGS sequence"/>
</dbReference>
<dbReference type="InterPro" id="IPR027417">
    <property type="entry name" value="P-loop_NTPase"/>
</dbReference>
<dbReference type="AlphaFoldDB" id="A0A552UVJ6"/>
<dbReference type="SUPFAM" id="SSF52540">
    <property type="entry name" value="P-loop containing nucleoside triphosphate hydrolases"/>
    <property type="match status" value="1"/>
</dbReference>
<protein>
    <submittedName>
        <fullName evidence="4">ATP-binding cassette domain-containing protein</fullName>
    </submittedName>
</protein>
<sequence length="175" mass="20277">MRILTTLLKPTHEDLSILGMPVKHETIQNIKQNIGYLPQDFGFYKEFTVYEILEYICIMKGFNEFKKNEHIEEVLEKVSLFDDRKKKYKQLSGGMKRRVGLAQAMIGNPSILIVDEPTAGVDPEERTKIRKLLVEYAQKNTVLLSTHIIEDMEYTCNSIAILENCIADYRKMMAI</sequence>
<keyword evidence="4" id="KW-0547">Nucleotide-binding</keyword>
<evidence type="ECO:0000313" key="4">
    <source>
        <dbReference type="EMBL" id="TRW22253.1"/>
    </source>
</evidence>
<dbReference type="GO" id="GO:0005524">
    <property type="term" value="F:ATP binding"/>
    <property type="evidence" value="ECO:0007669"/>
    <property type="project" value="UniProtKB-KW"/>
</dbReference>
<reference evidence="4 5" key="1">
    <citation type="submission" date="2019-07" db="EMBL/GenBank/DDBJ databases">
        <title>Criibacterium bergeronii gen. nov., sp. nov. isolated from human clinical samples.</title>
        <authorList>
            <person name="Maheux A.F."/>
            <person name="Boudreau D.K."/>
            <person name="Berube E."/>
            <person name="Brodeur S."/>
            <person name="Bernard K.A."/>
            <person name="Abed J.Y."/>
            <person name="Ducrey E."/>
            <person name="Guay E.F."/>
            <person name="Raymond F."/>
            <person name="Corbeil J."/>
            <person name="Domingo M.-C."/>
            <person name="Roy P.H."/>
            <person name="Boissinot M."/>
            <person name="Tocheva E.I."/>
            <person name="Omar R.F."/>
        </authorList>
    </citation>
    <scope>NUCLEOTIDE SEQUENCE [LARGE SCALE GENOMIC DNA]</scope>
    <source>
        <strain evidence="4 5">CCRI-24246</strain>
    </source>
</reference>
<feature type="domain" description="ABC transporter" evidence="3">
    <location>
        <begin position="2"/>
        <end position="119"/>
    </location>
</feature>
<dbReference type="Gene3D" id="3.40.50.300">
    <property type="entry name" value="P-loop containing nucleotide triphosphate hydrolases"/>
    <property type="match status" value="1"/>
</dbReference>
<dbReference type="PANTHER" id="PTHR43335">
    <property type="entry name" value="ABC TRANSPORTER, ATP-BINDING PROTEIN"/>
    <property type="match status" value="1"/>
</dbReference>
<comment type="similarity">
    <text evidence="1">Belongs to the ABC transporter superfamily.</text>
</comment>
<gene>
    <name evidence="4" type="ORF">FL857_11610</name>
</gene>
<accession>A0A552UVJ6</accession>
<comment type="caution">
    <text evidence="4">The sequence shown here is derived from an EMBL/GenBank/DDBJ whole genome shotgun (WGS) entry which is preliminary data.</text>
</comment>
<evidence type="ECO:0000259" key="3">
    <source>
        <dbReference type="Pfam" id="PF00005"/>
    </source>
</evidence>
<evidence type="ECO:0000256" key="2">
    <source>
        <dbReference type="ARBA" id="ARBA00022448"/>
    </source>
</evidence>
<name>A0A552UVJ6_9FIRM</name>
<dbReference type="GO" id="GO:0016887">
    <property type="term" value="F:ATP hydrolysis activity"/>
    <property type="evidence" value="ECO:0007669"/>
    <property type="project" value="InterPro"/>
</dbReference>
<evidence type="ECO:0000256" key="1">
    <source>
        <dbReference type="ARBA" id="ARBA00005417"/>
    </source>
</evidence>
<evidence type="ECO:0000313" key="5">
    <source>
        <dbReference type="Proteomes" id="UP000319424"/>
    </source>
</evidence>
<keyword evidence="2" id="KW-0813">Transport</keyword>
<dbReference type="PANTHER" id="PTHR43335:SF2">
    <property type="entry name" value="ABC TRANSPORTER, ATP-BINDING PROTEIN"/>
    <property type="match status" value="1"/>
</dbReference>
<dbReference type="OrthoDB" id="9775135at2"/>
<organism evidence="4 5">
    <name type="scientific">Criibacterium bergeronii</name>
    <dbReference type="NCBI Taxonomy" id="1871336"/>
    <lineage>
        <taxon>Bacteria</taxon>
        <taxon>Bacillati</taxon>
        <taxon>Bacillota</taxon>
        <taxon>Clostridia</taxon>
        <taxon>Peptostreptococcales</taxon>
        <taxon>Filifactoraceae</taxon>
        <taxon>Criibacterium</taxon>
    </lineage>
</organism>